<dbReference type="NCBIfam" id="NF047509">
    <property type="entry name" value="Rv3131_FMN_oxido"/>
    <property type="match status" value="1"/>
</dbReference>
<evidence type="ECO:0000313" key="2">
    <source>
        <dbReference type="Proteomes" id="UP001059617"/>
    </source>
</evidence>
<keyword evidence="2" id="KW-1185">Reference proteome</keyword>
<protein>
    <submittedName>
        <fullName evidence="1">Nitroreductase</fullName>
    </submittedName>
</protein>
<dbReference type="EMBL" id="CP073720">
    <property type="protein sequence ID" value="UWP86549.1"/>
    <property type="molecule type" value="Genomic_DNA"/>
</dbReference>
<dbReference type="PANTHER" id="PTHR23026:SF123">
    <property type="entry name" value="NAD(P)H NITROREDUCTASE RV3131-RELATED"/>
    <property type="match status" value="1"/>
</dbReference>
<sequence length="341" mass="36529">MASTGRIISEPPFRVGPTSRSLARAALAALHAPSILNTQPWHWHIDHDTASLRADRRRQLATIDPDGRLLTISCGAALHHARIALEADGVSVEVARLPWDDDPDLLAVLRHRGITQPTGHAQRMCQAIASRCTDRRPFAGVPVPEELLDRLRQAAEEAGARLHITRPQDLTSLAVAAGHAAAAQLADPDYRAELSDWARLDDSSGDGLPLDTIAPAGARPVPLRDFTGTGYGPSIYSGIDLDDRHARYAVVVTDADGPYEWLTAGEALSAVLLTATADGLATSTMSDLVEHVPARRLVRHMLGDVGHPAIGVRIGVPAPGEPPRTRRRPAVEMIEVVADPS</sequence>
<reference evidence="1" key="1">
    <citation type="submission" date="2021-04" db="EMBL/GenBank/DDBJ databases">
        <authorList>
            <person name="Hartkoorn R.C."/>
            <person name="Beaudoing E."/>
            <person name="Hot D."/>
        </authorList>
    </citation>
    <scope>NUCLEOTIDE SEQUENCE</scope>
    <source>
        <strain evidence="1">NRRL B-16292</strain>
    </source>
</reference>
<dbReference type="Proteomes" id="UP001059617">
    <property type="component" value="Chromosome"/>
</dbReference>
<dbReference type="Gene3D" id="3.40.109.10">
    <property type="entry name" value="NADH Oxidase"/>
    <property type="match status" value="1"/>
</dbReference>
<dbReference type="SUPFAM" id="SSF55469">
    <property type="entry name" value="FMN-dependent nitroreductase-like"/>
    <property type="match status" value="2"/>
</dbReference>
<accession>A0ABY5WBZ2</accession>
<dbReference type="InterPro" id="IPR050627">
    <property type="entry name" value="Nitroreductase/BluB"/>
</dbReference>
<organism evidence="1 2">
    <name type="scientific">Dactylosporangium fulvum</name>
    <dbReference type="NCBI Taxonomy" id="53359"/>
    <lineage>
        <taxon>Bacteria</taxon>
        <taxon>Bacillati</taxon>
        <taxon>Actinomycetota</taxon>
        <taxon>Actinomycetes</taxon>
        <taxon>Micromonosporales</taxon>
        <taxon>Micromonosporaceae</taxon>
        <taxon>Dactylosporangium</taxon>
    </lineage>
</organism>
<reference evidence="1" key="2">
    <citation type="submission" date="2022-09" db="EMBL/GenBank/DDBJ databases">
        <title>Biosynthetic gene clusters of Dactylosporangioum fulvum.</title>
        <authorList>
            <person name="Caradec T."/>
        </authorList>
    </citation>
    <scope>NUCLEOTIDE SEQUENCE</scope>
    <source>
        <strain evidence="1">NRRL B-16292</strain>
    </source>
</reference>
<dbReference type="PANTHER" id="PTHR23026">
    <property type="entry name" value="NADPH NITROREDUCTASE"/>
    <property type="match status" value="1"/>
</dbReference>
<proteinExistence type="predicted"/>
<dbReference type="RefSeq" id="WP_259865833.1">
    <property type="nucleotide sequence ID" value="NZ_BAAAST010000003.1"/>
</dbReference>
<evidence type="ECO:0000313" key="1">
    <source>
        <dbReference type="EMBL" id="UWP86549.1"/>
    </source>
</evidence>
<name>A0ABY5WBZ2_9ACTN</name>
<dbReference type="InterPro" id="IPR000415">
    <property type="entry name" value="Nitroreductase-like"/>
</dbReference>
<gene>
    <name evidence="1" type="ORF">Dfulv_20835</name>
</gene>